<evidence type="ECO:0000256" key="2">
    <source>
        <dbReference type="ARBA" id="ARBA00022827"/>
    </source>
</evidence>
<dbReference type="Pfam" id="PF07992">
    <property type="entry name" value="Pyr_redox_2"/>
    <property type="match status" value="1"/>
</dbReference>
<protein>
    <recommendedName>
        <fullName evidence="6">FAD/NAD(P)-binding domain-containing protein</fullName>
    </recommendedName>
</protein>
<sequence>MTYDLIIIGGGPAGSAAAVYAARKRLRTLLLVAEWGGQSIVSEQIYNWIGTPSISGQELADNFKAHVKANVGESLELKEGLKVKKIIKEDGQFEVEAETGEKFSTKTVLVATGSGRRKLEAKNADVLEHKGLTYCASCDGPLFADQDVAVIGGGNAGFETAAQLLAYCKSVTLLHRSDTFRADEITIEKVLKNPKMQAIKNVDILEIKGEKFVEGLIYKEKSTGEEKELKVAGIFVEIGQIPNTAFVKDLLALDEYKRIKIDPTNQKTEVENIWAAGDCTNVLYHQNNIAAGDAVRAIEDIYLALHTK</sequence>
<dbReference type="SUPFAM" id="SSF51905">
    <property type="entry name" value="FAD/NAD(P)-binding domain"/>
    <property type="match status" value="1"/>
</dbReference>
<dbReference type="EMBL" id="MFUW01000032">
    <property type="protein sequence ID" value="OGI89369.1"/>
    <property type="molecule type" value="Genomic_DNA"/>
</dbReference>
<evidence type="ECO:0000313" key="8">
    <source>
        <dbReference type="Proteomes" id="UP000176814"/>
    </source>
</evidence>
<accession>A0A1F6X5G5</accession>
<name>A0A1F6X5G5_9BACT</name>
<keyword evidence="5" id="KW-0676">Redox-active center</keyword>
<evidence type="ECO:0000256" key="5">
    <source>
        <dbReference type="ARBA" id="ARBA00023284"/>
    </source>
</evidence>
<dbReference type="InterPro" id="IPR023753">
    <property type="entry name" value="FAD/NAD-binding_dom"/>
</dbReference>
<evidence type="ECO:0000259" key="6">
    <source>
        <dbReference type="Pfam" id="PF07992"/>
    </source>
</evidence>
<dbReference type="InterPro" id="IPR050097">
    <property type="entry name" value="Ferredoxin-NADP_redctase_2"/>
</dbReference>
<dbReference type="AlphaFoldDB" id="A0A1F6X5G5"/>
<dbReference type="PRINTS" id="PR00368">
    <property type="entry name" value="FADPNR"/>
</dbReference>
<gene>
    <name evidence="7" type="ORF">A2911_01060</name>
</gene>
<evidence type="ECO:0000256" key="3">
    <source>
        <dbReference type="ARBA" id="ARBA00023002"/>
    </source>
</evidence>
<keyword evidence="4" id="KW-1015">Disulfide bond</keyword>
<reference evidence="7 8" key="1">
    <citation type="journal article" date="2016" name="Nat. Commun.">
        <title>Thousands of microbial genomes shed light on interconnected biogeochemical processes in an aquifer system.</title>
        <authorList>
            <person name="Anantharaman K."/>
            <person name="Brown C.T."/>
            <person name="Hug L.A."/>
            <person name="Sharon I."/>
            <person name="Castelle C.J."/>
            <person name="Probst A.J."/>
            <person name="Thomas B.C."/>
            <person name="Singh A."/>
            <person name="Wilkins M.J."/>
            <person name="Karaoz U."/>
            <person name="Brodie E.L."/>
            <person name="Williams K.H."/>
            <person name="Hubbard S.S."/>
            <person name="Banfield J.F."/>
        </authorList>
    </citation>
    <scope>NUCLEOTIDE SEQUENCE [LARGE SCALE GENOMIC DNA]</scope>
</reference>
<organism evidence="7 8">
    <name type="scientific">Candidatus Nomurabacteria bacterium RIFCSPLOWO2_01_FULL_40_15</name>
    <dbReference type="NCBI Taxonomy" id="1801772"/>
    <lineage>
        <taxon>Bacteria</taxon>
        <taxon>Candidatus Nomuraibacteriota</taxon>
    </lineage>
</organism>
<proteinExistence type="predicted"/>
<evidence type="ECO:0000256" key="1">
    <source>
        <dbReference type="ARBA" id="ARBA00022630"/>
    </source>
</evidence>
<keyword evidence="1" id="KW-0285">Flavoprotein</keyword>
<dbReference type="InterPro" id="IPR008255">
    <property type="entry name" value="Pyr_nucl-diS_OxRdtase_2_AS"/>
</dbReference>
<dbReference type="PANTHER" id="PTHR48105">
    <property type="entry name" value="THIOREDOXIN REDUCTASE 1-RELATED-RELATED"/>
    <property type="match status" value="1"/>
</dbReference>
<dbReference type="GO" id="GO:0016668">
    <property type="term" value="F:oxidoreductase activity, acting on a sulfur group of donors, NAD(P) as acceptor"/>
    <property type="evidence" value="ECO:0007669"/>
    <property type="project" value="UniProtKB-ARBA"/>
</dbReference>
<dbReference type="Proteomes" id="UP000176814">
    <property type="component" value="Unassembled WGS sequence"/>
</dbReference>
<keyword evidence="3" id="KW-0560">Oxidoreductase</keyword>
<keyword evidence="2" id="KW-0274">FAD</keyword>
<feature type="domain" description="FAD/NAD(P)-binding" evidence="6">
    <location>
        <begin position="3"/>
        <end position="283"/>
    </location>
</feature>
<dbReference type="PROSITE" id="PS00573">
    <property type="entry name" value="PYRIDINE_REDOX_2"/>
    <property type="match status" value="1"/>
</dbReference>
<evidence type="ECO:0000313" key="7">
    <source>
        <dbReference type="EMBL" id="OGI89369.1"/>
    </source>
</evidence>
<dbReference type="InterPro" id="IPR036188">
    <property type="entry name" value="FAD/NAD-bd_sf"/>
</dbReference>
<comment type="caution">
    <text evidence="7">The sequence shown here is derived from an EMBL/GenBank/DDBJ whole genome shotgun (WGS) entry which is preliminary data.</text>
</comment>
<evidence type="ECO:0000256" key="4">
    <source>
        <dbReference type="ARBA" id="ARBA00023157"/>
    </source>
</evidence>
<dbReference type="Gene3D" id="3.50.50.60">
    <property type="entry name" value="FAD/NAD(P)-binding domain"/>
    <property type="match status" value="2"/>
</dbReference>
<dbReference type="PRINTS" id="PR00469">
    <property type="entry name" value="PNDRDTASEII"/>
</dbReference>